<reference evidence="1 2" key="1">
    <citation type="submission" date="2018-06" db="EMBL/GenBank/DDBJ databases">
        <authorList>
            <consortium name="Pathogen Informatics"/>
            <person name="Doyle S."/>
        </authorList>
    </citation>
    <scope>NUCLEOTIDE SEQUENCE [LARGE SCALE GENOMIC DNA]</scope>
    <source>
        <strain evidence="1 2">NCTC13830</strain>
    </source>
</reference>
<dbReference type="Proteomes" id="UP000254047">
    <property type="component" value="Unassembled WGS sequence"/>
</dbReference>
<dbReference type="EMBL" id="UHDO01000001">
    <property type="protein sequence ID" value="SUM44111.1"/>
    <property type="molecule type" value="Genomic_DNA"/>
</dbReference>
<gene>
    <name evidence="1" type="ORF">NCTC13830_01506</name>
</gene>
<organism evidence="1 2">
    <name type="scientific">Staphylococcus petrasii</name>
    <dbReference type="NCBI Taxonomy" id="1276936"/>
    <lineage>
        <taxon>Bacteria</taxon>
        <taxon>Bacillati</taxon>
        <taxon>Bacillota</taxon>
        <taxon>Bacilli</taxon>
        <taxon>Bacillales</taxon>
        <taxon>Staphylococcaceae</taxon>
        <taxon>Staphylococcus</taxon>
    </lineage>
</organism>
<protein>
    <submittedName>
        <fullName evidence="1">Uncharacterized protein</fullName>
    </submittedName>
</protein>
<name>A0A380G259_9STAP</name>
<evidence type="ECO:0000313" key="2">
    <source>
        <dbReference type="Proteomes" id="UP000254047"/>
    </source>
</evidence>
<accession>A0A380G259</accession>
<evidence type="ECO:0000313" key="1">
    <source>
        <dbReference type="EMBL" id="SUM44111.1"/>
    </source>
</evidence>
<sequence>MNNILKLRHLDIKNTLKSNIVIRTTFCNVITEK</sequence>
<proteinExistence type="predicted"/>
<dbReference type="AlphaFoldDB" id="A0A380G259"/>